<gene>
    <name evidence="5" type="primary">LOC125536837</name>
</gene>
<dbReference type="PANTHER" id="PTHR11528">
    <property type="entry name" value="HEAT SHOCK PROTEIN 90 FAMILY MEMBER"/>
    <property type="match status" value="1"/>
</dbReference>
<dbReference type="KEGG" id="tua:125536837"/>
<keyword evidence="4" id="KW-0143">Chaperone</keyword>
<dbReference type="KEGG" id="tua:125528234"/>
<organism evidence="5 6">
    <name type="scientific">Triticum urartu</name>
    <name type="common">Red wild einkorn</name>
    <name type="synonym">Crithodium urartu</name>
    <dbReference type="NCBI Taxonomy" id="4572"/>
    <lineage>
        <taxon>Eukaryota</taxon>
        <taxon>Viridiplantae</taxon>
        <taxon>Streptophyta</taxon>
        <taxon>Embryophyta</taxon>
        <taxon>Tracheophyta</taxon>
        <taxon>Spermatophyta</taxon>
        <taxon>Magnoliopsida</taxon>
        <taxon>Liliopsida</taxon>
        <taxon>Poales</taxon>
        <taxon>Poaceae</taxon>
        <taxon>BOP clade</taxon>
        <taxon>Pooideae</taxon>
        <taxon>Triticodae</taxon>
        <taxon>Triticeae</taxon>
        <taxon>Triticinae</taxon>
        <taxon>Triticum</taxon>
    </lineage>
</organism>
<dbReference type="AlphaFoldDB" id="A0A8R7RFQ1"/>
<evidence type="ECO:0000313" key="5">
    <source>
        <dbReference type="EnsemblPlants" id="TuG1812U0000151300.01.T01"/>
    </source>
</evidence>
<evidence type="ECO:0000256" key="3">
    <source>
        <dbReference type="ARBA" id="ARBA00022840"/>
    </source>
</evidence>
<dbReference type="RefSeq" id="XP_048556073.1">
    <property type="nucleotide sequence ID" value="XM_048700116.1"/>
</dbReference>
<dbReference type="EnsemblPlants" id="TuG1812U0000151300.01.T01">
    <property type="protein sequence ID" value="TuG1812U0000151300.01.T01"/>
    <property type="gene ID" value="TuG1812U0000151300.01"/>
</dbReference>
<dbReference type="GO" id="GO:0005524">
    <property type="term" value="F:ATP binding"/>
    <property type="evidence" value="ECO:0007669"/>
    <property type="project" value="UniProtKB-KW"/>
</dbReference>
<keyword evidence="2" id="KW-0547">Nucleotide-binding</keyword>
<evidence type="ECO:0000256" key="2">
    <source>
        <dbReference type="ARBA" id="ARBA00022741"/>
    </source>
</evidence>
<dbReference type="Proteomes" id="UP000015106">
    <property type="component" value="Chromosome 2"/>
</dbReference>
<sequence>MEAVRRLSKIRDSHSAYAPLHLIVTRFELGRDGGVGGFLLPHNRAPREVPPCVSSRATTQPCGGWDLTPLFRSVRGGSRRRLGCSDSMEPFQMQYLEEHPISLWTEKSTEKEQFGVGFYPISLAERVIVSTKHNNDEQYVWESQAGRSFTVTCDTSREHLGRGTKMVLYLKDDHCLLY</sequence>
<dbReference type="SUPFAM" id="SSF55874">
    <property type="entry name" value="ATPase domain of HSP90 chaperone/DNA topoisomerase II/histidine kinase"/>
    <property type="match status" value="1"/>
</dbReference>
<reference evidence="5" key="3">
    <citation type="submission" date="2022-06" db="UniProtKB">
        <authorList>
            <consortium name="EnsemblPlants"/>
        </authorList>
    </citation>
    <scope>IDENTIFICATION</scope>
</reference>
<dbReference type="EnsemblPlants" id="TuG1812G0200002686.01.T01">
    <property type="protein sequence ID" value="TuG1812G0200002686.01.T01"/>
    <property type="gene ID" value="TuG1812G0200002686.01"/>
</dbReference>
<dbReference type="GO" id="GO:0051082">
    <property type="term" value="F:unfolded protein binding"/>
    <property type="evidence" value="ECO:0007669"/>
    <property type="project" value="InterPro"/>
</dbReference>
<dbReference type="Gramene" id="TuG1812U0000151300.01.T01">
    <property type="protein sequence ID" value="TuG1812U0000151300.01.T01"/>
    <property type="gene ID" value="TuG1812U0000151300.01"/>
</dbReference>
<dbReference type="GeneID" id="125536837"/>
<dbReference type="InterPro" id="IPR036890">
    <property type="entry name" value="HATPase_C_sf"/>
</dbReference>
<dbReference type="GO" id="GO:0016887">
    <property type="term" value="F:ATP hydrolysis activity"/>
    <property type="evidence" value="ECO:0007669"/>
    <property type="project" value="InterPro"/>
</dbReference>
<reference evidence="6" key="1">
    <citation type="journal article" date="2013" name="Nature">
        <title>Draft genome of the wheat A-genome progenitor Triticum urartu.</title>
        <authorList>
            <person name="Ling H.Q."/>
            <person name="Zhao S."/>
            <person name="Liu D."/>
            <person name="Wang J."/>
            <person name="Sun H."/>
            <person name="Zhang C."/>
            <person name="Fan H."/>
            <person name="Li D."/>
            <person name="Dong L."/>
            <person name="Tao Y."/>
            <person name="Gao C."/>
            <person name="Wu H."/>
            <person name="Li Y."/>
            <person name="Cui Y."/>
            <person name="Guo X."/>
            <person name="Zheng S."/>
            <person name="Wang B."/>
            <person name="Yu K."/>
            <person name="Liang Q."/>
            <person name="Yang W."/>
            <person name="Lou X."/>
            <person name="Chen J."/>
            <person name="Feng M."/>
            <person name="Jian J."/>
            <person name="Zhang X."/>
            <person name="Luo G."/>
            <person name="Jiang Y."/>
            <person name="Liu J."/>
            <person name="Wang Z."/>
            <person name="Sha Y."/>
            <person name="Zhang B."/>
            <person name="Wu H."/>
            <person name="Tang D."/>
            <person name="Shen Q."/>
            <person name="Xue P."/>
            <person name="Zou S."/>
            <person name="Wang X."/>
            <person name="Liu X."/>
            <person name="Wang F."/>
            <person name="Yang Y."/>
            <person name="An X."/>
            <person name="Dong Z."/>
            <person name="Zhang K."/>
            <person name="Zhang X."/>
            <person name="Luo M.C."/>
            <person name="Dvorak J."/>
            <person name="Tong Y."/>
            <person name="Wang J."/>
            <person name="Yang H."/>
            <person name="Li Z."/>
            <person name="Wang D."/>
            <person name="Zhang A."/>
            <person name="Wang J."/>
        </authorList>
    </citation>
    <scope>NUCLEOTIDE SEQUENCE</scope>
    <source>
        <strain evidence="6">cv. G1812</strain>
    </source>
</reference>
<evidence type="ECO:0000313" key="6">
    <source>
        <dbReference type="Proteomes" id="UP000015106"/>
    </source>
</evidence>
<comment type="similarity">
    <text evidence="1">Belongs to the heat shock protein 90 family.</text>
</comment>
<keyword evidence="6" id="KW-1185">Reference proteome</keyword>
<keyword evidence="3" id="KW-0067">ATP-binding</keyword>
<evidence type="ECO:0000256" key="4">
    <source>
        <dbReference type="ARBA" id="ARBA00023186"/>
    </source>
</evidence>
<protein>
    <submittedName>
        <fullName evidence="5">Uncharacterized protein</fullName>
    </submittedName>
</protein>
<dbReference type="KEGG" id="tua:125536835"/>
<dbReference type="Gramene" id="TuG1812G0200002686.01.T01">
    <property type="protein sequence ID" value="TuG1812G0200002686.01.T01"/>
    <property type="gene ID" value="TuG1812G0200002686.01"/>
</dbReference>
<dbReference type="GO" id="GO:0140662">
    <property type="term" value="F:ATP-dependent protein folding chaperone"/>
    <property type="evidence" value="ECO:0007669"/>
    <property type="project" value="InterPro"/>
</dbReference>
<evidence type="ECO:0000256" key="1">
    <source>
        <dbReference type="ARBA" id="ARBA00008239"/>
    </source>
</evidence>
<proteinExistence type="inferred from homology"/>
<dbReference type="InterPro" id="IPR001404">
    <property type="entry name" value="Hsp90_fam"/>
</dbReference>
<dbReference type="Gramene" id="TuG1812U0000199200.01.T01">
    <property type="protein sequence ID" value="TuG1812U0000199200.01.T01"/>
    <property type="gene ID" value="TuG1812U0000199200.01"/>
</dbReference>
<name>A0A8R7RFQ1_TRIUA</name>
<dbReference type="Gene3D" id="3.30.565.10">
    <property type="entry name" value="Histidine kinase-like ATPase, C-terminal domain"/>
    <property type="match status" value="1"/>
</dbReference>
<dbReference type="EnsemblPlants" id="TuG1812U0000199200.01.T01">
    <property type="protein sequence ID" value="TuG1812U0000199200.01.T01"/>
    <property type="gene ID" value="TuG1812U0000199200.01"/>
</dbReference>
<reference evidence="5" key="2">
    <citation type="submission" date="2018-03" db="EMBL/GenBank/DDBJ databases">
        <title>The Triticum urartu genome reveals the dynamic nature of wheat genome evolution.</title>
        <authorList>
            <person name="Ling H."/>
            <person name="Ma B."/>
            <person name="Shi X."/>
            <person name="Liu H."/>
            <person name="Dong L."/>
            <person name="Sun H."/>
            <person name="Cao Y."/>
            <person name="Gao Q."/>
            <person name="Zheng S."/>
            <person name="Li Y."/>
            <person name="Yu Y."/>
            <person name="Du H."/>
            <person name="Qi M."/>
            <person name="Li Y."/>
            <person name="Yu H."/>
            <person name="Cui Y."/>
            <person name="Wang N."/>
            <person name="Chen C."/>
            <person name="Wu H."/>
            <person name="Zhao Y."/>
            <person name="Zhang J."/>
            <person name="Li Y."/>
            <person name="Zhou W."/>
            <person name="Zhang B."/>
            <person name="Hu W."/>
            <person name="Eijk M."/>
            <person name="Tang J."/>
            <person name="Witsenboer H."/>
            <person name="Zhao S."/>
            <person name="Li Z."/>
            <person name="Zhang A."/>
            <person name="Wang D."/>
            <person name="Liang C."/>
        </authorList>
    </citation>
    <scope>NUCLEOTIDE SEQUENCE [LARGE SCALE GENOMIC DNA]</scope>
    <source>
        <strain evidence="5">cv. G1812</strain>
    </source>
</reference>
<dbReference type="OrthoDB" id="689736at2759"/>
<accession>A0A8R7RFQ1</accession>